<dbReference type="EMBL" id="CP144698">
    <property type="protein sequence ID" value="WVZ17431.1"/>
    <property type="molecule type" value="Genomic_DNA"/>
</dbReference>
<evidence type="ECO:0000313" key="1">
    <source>
        <dbReference type="EMBL" id="WVZ17431.1"/>
    </source>
</evidence>
<dbReference type="PROSITE" id="PS51257">
    <property type="entry name" value="PROKAR_LIPOPROTEIN"/>
    <property type="match status" value="1"/>
</dbReference>
<name>A0AAQ3S6D7_VIGMU</name>
<dbReference type="Proteomes" id="UP001374535">
    <property type="component" value="Chromosome 3"/>
</dbReference>
<reference evidence="1 2" key="1">
    <citation type="journal article" date="2023" name="Life. Sci Alliance">
        <title>Evolutionary insights into 3D genome organization and epigenetic landscape of Vigna mungo.</title>
        <authorList>
            <person name="Junaid A."/>
            <person name="Singh B."/>
            <person name="Bhatia S."/>
        </authorList>
    </citation>
    <scope>NUCLEOTIDE SEQUENCE [LARGE SCALE GENOMIC DNA]</scope>
    <source>
        <strain evidence="1">Urdbean</strain>
    </source>
</reference>
<evidence type="ECO:0000313" key="2">
    <source>
        <dbReference type="Proteomes" id="UP001374535"/>
    </source>
</evidence>
<accession>A0AAQ3S6D7</accession>
<proteinExistence type="predicted"/>
<keyword evidence="2" id="KW-1185">Reference proteome</keyword>
<gene>
    <name evidence="1" type="ORF">V8G54_010413</name>
</gene>
<dbReference type="AlphaFoldDB" id="A0AAQ3S6D7"/>
<sequence>MKSLSHPPFFFSPLIFTCSCRHLSRILSSFVAVLFMKLKCPWKSNQLSDGIASATTKTPDRYVASFMAFLSFHASLSSSLAVSPPNLFPAIILTIMLNVMWSNRSLIATSVEPFTFFAEDTVIDEYKSFTRDSVSLSLTCFSFSSLRLDKISRTAIFLISRQ</sequence>
<protein>
    <submittedName>
        <fullName evidence="1">Uncharacterized protein</fullName>
    </submittedName>
</protein>
<organism evidence="1 2">
    <name type="scientific">Vigna mungo</name>
    <name type="common">Black gram</name>
    <name type="synonym">Phaseolus mungo</name>
    <dbReference type="NCBI Taxonomy" id="3915"/>
    <lineage>
        <taxon>Eukaryota</taxon>
        <taxon>Viridiplantae</taxon>
        <taxon>Streptophyta</taxon>
        <taxon>Embryophyta</taxon>
        <taxon>Tracheophyta</taxon>
        <taxon>Spermatophyta</taxon>
        <taxon>Magnoliopsida</taxon>
        <taxon>eudicotyledons</taxon>
        <taxon>Gunneridae</taxon>
        <taxon>Pentapetalae</taxon>
        <taxon>rosids</taxon>
        <taxon>fabids</taxon>
        <taxon>Fabales</taxon>
        <taxon>Fabaceae</taxon>
        <taxon>Papilionoideae</taxon>
        <taxon>50 kb inversion clade</taxon>
        <taxon>NPAAA clade</taxon>
        <taxon>indigoferoid/millettioid clade</taxon>
        <taxon>Phaseoleae</taxon>
        <taxon>Vigna</taxon>
    </lineage>
</organism>